<evidence type="ECO:0000313" key="2">
    <source>
        <dbReference type="Proteomes" id="UP000694892"/>
    </source>
</evidence>
<accession>A0A974DRP0</accession>
<gene>
    <name evidence="1" type="ORF">XELAEV_18009049mg</name>
</gene>
<evidence type="ECO:0000313" key="1">
    <source>
        <dbReference type="EMBL" id="OCT96834.1"/>
    </source>
</evidence>
<dbReference type="AlphaFoldDB" id="A0A974DRP0"/>
<reference evidence="2" key="1">
    <citation type="journal article" date="2016" name="Nature">
        <title>Genome evolution in the allotetraploid frog Xenopus laevis.</title>
        <authorList>
            <person name="Session A.M."/>
            <person name="Uno Y."/>
            <person name="Kwon T."/>
            <person name="Chapman J.A."/>
            <person name="Toyoda A."/>
            <person name="Takahashi S."/>
            <person name="Fukui A."/>
            <person name="Hikosaka A."/>
            <person name="Suzuki A."/>
            <person name="Kondo M."/>
            <person name="van Heeringen S.J."/>
            <person name="Quigley I."/>
            <person name="Heinz S."/>
            <person name="Ogino H."/>
            <person name="Ochi H."/>
            <person name="Hellsten U."/>
            <person name="Lyons J.B."/>
            <person name="Simakov O."/>
            <person name="Putnam N."/>
            <person name="Stites J."/>
            <person name="Kuroki Y."/>
            <person name="Tanaka T."/>
            <person name="Michiue T."/>
            <person name="Watanabe M."/>
            <person name="Bogdanovic O."/>
            <person name="Lister R."/>
            <person name="Georgiou G."/>
            <person name="Paranjpe S.S."/>
            <person name="van Kruijsbergen I."/>
            <person name="Shu S."/>
            <person name="Carlson J."/>
            <person name="Kinoshita T."/>
            <person name="Ohta Y."/>
            <person name="Mawaribuchi S."/>
            <person name="Jenkins J."/>
            <person name="Grimwood J."/>
            <person name="Schmutz J."/>
            <person name="Mitros T."/>
            <person name="Mozaffari S.V."/>
            <person name="Suzuki Y."/>
            <person name="Haramoto Y."/>
            <person name="Yamamoto T.S."/>
            <person name="Takagi C."/>
            <person name="Heald R."/>
            <person name="Miller K."/>
            <person name="Haudenschild C."/>
            <person name="Kitzman J."/>
            <person name="Nakayama T."/>
            <person name="Izutsu Y."/>
            <person name="Robert J."/>
            <person name="Fortriede J."/>
            <person name="Burns K."/>
            <person name="Lotay V."/>
            <person name="Karimi K."/>
            <person name="Yasuoka Y."/>
            <person name="Dichmann D.S."/>
            <person name="Flajnik M.F."/>
            <person name="Houston D.W."/>
            <person name="Shendure J."/>
            <person name="DuPasquier L."/>
            <person name="Vize P.D."/>
            <person name="Zorn A.M."/>
            <person name="Ito M."/>
            <person name="Marcotte E.M."/>
            <person name="Wallingford J.B."/>
            <person name="Ito Y."/>
            <person name="Asashima M."/>
            <person name="Ueno N."/>
            <person name="Matsuda Y."/>
            <person name="Veenstra G.J."/>
            <person name="Fujiyama A."/>
            <person name="Harland R.M."/>
            <person name="Taira M."/>
            <person name="Rokhsar D.S."/>
        </authorList>
    </citation>
    <scope>NUCLEOTIDE SEQUENCE [LARGE SCALE GENOMIC DNA]</scope>
    <source>
        <strain evidence="2">J</strain>
    </source>
</reference>
<proteinExistence type="predicted"/>
<dbReference type="EMBL" id="CM004467">
    <property type="protein sequence ID" value="OCT96834.1"/>
    <property type="molecule type" value="Genomic_DNA"/>
</dbReference>
<sequence>MHLPSNNYGQDTPDNENLLHVSLDRKILQDDKRTTLNGHLFYPSSSQPKNNDENYFGTVCFYDKVNIGKNLKFISHETLFGSTVDVMDKPMVFPVIGHLKKAGDTDSWVEMCVDEDATKHYDSTNIIKQQDLEDYGTDDSDAEWHLQPNNDGQDWPENQNLLHVRLDQNILQDDKNLSHPSSSQPTNKIERNYETVCFYDKLDIGKKLKFVNNVALFGSAVNVMDKPMVFPVSCVDLKKSGDTDSWVEMCVDEDVTSGSAVAVMDKLIVFPASGVGLYKAADTDLWVEMCVDENVTSGHAVDVIDKPIVFPVSGTDLNKAGYTDSWVEMCVDGDITGDSQLPFITSANYFTNHDDESSTSSEDQFSYPSTPEHYDYTLQDYMSKDDIVVRFSDKMEIGNKLCFFFENKPTHHIKDLDLPLILQTSYTFCDDQNTDDVLVCFTDKMDIGKKLNFIYESKPTLTMKELHPPPVLQPIYTPFGNKSINDTVVRFSDKMEIGNKLMFSYENKPDVPNKDFISLPVLKSNYTLDNEKKDDAFVCFSDKMNIGKKLTFFYEDKTVLPHADFISIPILKTDYTFQRHKNKDDIVVRFSDKMHIGKKLTFCYKNKPAIPKKEFILLPVLKSNYIQDDIDNKDDTLIIHEMTMKMRMIHLSTFLIKYTLGKNSHSLMKIRRCYLMQVLFQFLF</sequence>
<name>A0A974DRP0_XENLA</name>
<organism evidence="1 2">
    <name type="scientific">Xenopus laevis</name>
    <name type="common">African clawed frog</name>
    <dbReference type="NCBI Taxonomy" id="8355"/>
    <lineage>
        <taxon>Eukaryota</taxon>
        <taxon>Metazoa</taxon>
        <taxon>Chordata</taxon>
        <taxon>Craniata</taxon>
        <taxon>Vertebrata</taxon>
        <taxon>Euteleostomi</taxon>
        <taxon>Amphibia</taxon>
        <taxon>Batrachia</taxon>
        <taxon>Anura</taxon>
        <taxon>Pipoidea</taxon>
        <taxon>Pipidae</taxon>
        <taxon>Xenopodinae</taxon>
        <taxon>Xenopus</taxon>
        <taxon>Xenopus</taxon>
    </lineage>
</organism>
<protein>
    <submittedName>
        <fullName evidence="1">Uncharacterized protein</fullName>
    </submittedName>
</protein>
<dbReference type="Proteomes" id="UP000694892">
    <property type="component" value="Chromosome 1S"/>
</dbReference>